<dbReference type="InterPro" id="IPR003356">
    <property type="entry name" value="DNA_methylase_A-5"/>
</dbReference>
<evidence type="ECO:0000313" key="11">
    <source>
        <dbReference type="EMBL" id="ACS24431.1"/>
    </source>
</evidence>
<evidence type="ECO:0000256" key="6">
    <source>
        <dbReference type="ARBA" id="ARBA00022747"/>
    </source>
</evidence>
<name>C5DAW7_GEOSW</name>
<keyword evidence="4" id="KW-0808">Transferase</keyword>
<dbReference type="Pfam" id="PF02384">
    <property type="entry name" value="N6_Mtase"/>
    <property type="match status" value="1"/>
</dbReference>
<dbReference type="Gene3D" id="3.40.50.150">
    <property type="entry name" value="Vaccinia Virus protein VP39"/>
    <property type="match status" value="1"/>
</dbReference>
<dbReference type="OrthoDB" id="9814572at2"/>
<evidence type="ECO:0000256" key="7">
    <source>
        <dbReference type="ARBA" id="ARBA00047942"/>
    </source>
</evidence>
<dbReference type="InterPro" id="IPR052916">
    <property type="entry name" value="Type-I_RE_MTase_Subunit"/>
</dbReference>
<dbReference type="InterPro" id="IPR002052">
    <property type="entry name" value="DNA_methylase_N6_adenine_CS"/>
</dbReference>
<evidence type="ECO:0000256" key="2">
    <source>
        <dbReference type="ARBA" id="ARBA00011900"/>
    </source>
</evidence>
<dbReference type="GO" id="GO:0003677">
    <property type="term" value="F:DNA binding"/>
    <property type="evidence" value="ECO:0007669"/>
    <property type="project" value="InterPro"/>
</dbReference>
<dbReference type="PRINTS" id="PR00507">
    <property type="entry name" value="N12N6MTFRASE"/>
</dbReference>
<evidence type="ECO:0000256" key="4">
    <source>
        <dbReference type="ARBA" id="ARBA00022679"/>
    </source>
</evidence>
<evidence type="ECO:0000256" key="1">
    <source>
        <dbReference type="ARBA" id="ARBA00006594"/>
    </source>
</evidence>
<dbReference type="InterPro" id="IPR029063">
    <property type="entry name" value="SAM-dependent_MTases_sf"/>
</dbReference>
<dbReference type="EMBL" id="CP001638">
    <property type="protein sequence ID" value="ACS24431.1"/>
    <property type="molecule type" value="Genomic_DNA"/>
</dbReference>
<keyword evidence="6" id="KW-0680">Restriction system</keyword>
<dbReference type="GO" id="GO:0009007">
    <property type="term" value="F:site-specific DNA-methyltransferase (adenine-specific) activity"/>
    <property type="evidence" value="ECO:0007669"/>
    <property type="project" value="UniProtKB-EC"/>
</dbReference>
<dbReference type="EC" id="2.1.1.72" evidence="2"/>
<dbReference type="Pfam" id="PF12161">
    <property type="entry name" value="HsdM_N"/>
    <property type="match status" value="1"/>
</dbReference>
<dbReference type="Gene3D" id="1.20.1260.30">
    <property type="match status" value="1"/>
</dbReference>
<evidence type="ECO:0000256" key="5">
    <source>
        <dbReference type="ARBA" id="ARBA00022691"/>
    </source>
</evidence>
<organism evidence="11">
    <name type="scientific">Geobacillus sp. (strain WCH70)</name>
    <dbReference type="NCBI Taxonomy" id="471223"/>
    <lineage>
        <taxon>Bacteria</taxon>
        <taxon>Bacillati</taxon>
        <taxon>Bacillota</taxon>
        <taxon>Bacilli</taxon>
        <taxon>Bacillales</taxon>
        <taxon>Anoxybacillaceae</taxon>
        <taxon>Geobacillus</taxon>
    </lineage>
</organism>
<evidence type="ECO:0000259" key="9">
    <source>
        <dbReference type="Pfam" id="PF02384"/>
    </source>
</evidence>
<evidence type="ECO:0000259" key="10">
    <source>
        <dbReference type="Pfam" id="PF12161"/>
    </source>
</evidence>
<proteinExistence type="inferred from homology"/>
<dbReference type="InterPro" id="IPR038333">
    <property type="entry name" value="T1MK-like_N_sf"/>
</dbReference>
<dbReference type="PROSITE" id="PS00092">
    <property type="entry name" value="N6_MTASE"/>
    <property type="match status" value="1"/>
</dbReference>
<reference evidence="11" key="1">
    <citation type="submission" date="2009-06" db="EMBL/GenBank/DDBJ databases">
        <title>Complete sequence of chromosome of Geopacillus sp. WCH70.</title>
        <authorList>
            <consortium name="US DOE Joint Genome Institute"/>
            <person name="Lucas S."/>
            <person name="Copeland A."/>
            <person name="Lapidus A."/>
            <person name="Glavina del Rio T."/>
            <person name="Dalin E."/>
            <person name="Tice H."/>
            <person name="Bruce D."/>
            <person name="Goodwin L."/>
            <person name="Pitluck S."/>
            <person name="Chertkov O."/>
            <person name="Brettin T."/>
            <person name="Detter J.C."/>
            <person name="Han C."/>
            <person name="Larimer F."/>
            <person name="Land M."/>
            <person name="Hauser L."/>
            <person name="Kyrpides N."/>
            <person name="Mikhailova N."/>
            <person name="Brumm P."/>
            <person name="Mead D.A."/>
            <person name="Richardson P."/>
        </authorList>
    </citation>
    <scope>NUCLEOTIDE SEQUENCE [LARGE SCALE GENOMIC DNA]</scope>
    <source>
        <strain evidence="11">WCH70</strain>
    </source>
</reference>
<gene>
    <name evidence="11" type="ordered locus">GWCH70_1644</name>
</gene>
<dbReference type="REBASE" id="21094">
    <property type="entry name" value="M.GspWCHORF1644P"/>
</dbReference>
<dbReference type="KEGG" id="gwc:GWCH70_1644"/>
<accession>C5DAW7</accession>
<dbReference type="PANTHER" id="PTHR42998">
    <property type="entry name" value="TYPE I RESTRICTION ENZYME HINDVIIP M PROTEIN-RELATED"/>
    <property type="match status" value="1"/>
</dbReference>
<feature type="domain" description="DNA methylase adenine-specific" evidence="9">
    <location>
        <begin position="145"/>
        <end position="457"/>
    </location>
</feature>
<keyword evidence="5" id="KW-0949">S-adenosyl-L-methionine</keyword>
<dbReference type="HOGENOM" id="CLU_013049_4_1_9"/>
<evidence type="ECO:0000256" key="8">
    <source>
        <dbReference type="SAM" id="Coils"/>
    </source>
</evidence>
<feature type="domain" description="N6 adenine-specific DNA methyltransferase N-terminal" evidence="10">
    <location>
        <begin position="7"/>
        <end position="133"/>
    </location>
</feature>
<dbReference type="SUPFAM" id="SSF53335">
    <property type="entry name" value="S-adenosyl-L-methionine-dependent methyltransferases"/>
    <property type="match status" value="1"/>
</dbReference>
<dbReference type="GO" id="GO:0009307">
    <property type="term" value="P:DNA restriction-modification system"/>
    <property type="evidence" value="ECO:0007669"/>
    <property type="project" value="UniProtKB-KW"/>
</dbReference>
<dbReference type="InterPro" id="IPR022749">
    <property type="entry name" value="D12N6_MeTrfase_N"/>
</dbReference>
<feature type="coiled-coil region" evidence="8">
    <location>
        <begin position="451"/>
        <end position="485"/>
    </location>
</feature>
<evidence type="ECO:0000256" key="3">
    <source>
        <dbReference type="ARBA" id="ARBA00022603"/>
    </source>
</evidence>
<sequence>MATIGFEEKLWSAADKLRNNMDAAEYKHVVLGLIFLKYVSDTFQEKWEELMKEDPDFAEDRDAYMADGVFWVPETARWNYIAERSKLPEIGKIVDEALDAIEKENDSLKGVLPKNYSRPELDKRILGEIIDLFSNIDVGGSGAKEKDVLGRVYEYFLGKFAASEGKGGGEFYTPKCVVKLMVEMIQPFKGYVYDPACGSGGMFVQSIKFVEEHAGNKFDVSIYGQESNPTTWKLAKMNLAIRGIENNLGPKHADTFHEDLHPTLKADYILANPPFNDSDWGQPKLVEDPRWKFGVPPAGNANYAWLQHIIDKLGQNGKAAVVLANGSLSSTTSGEGEIRKNIVNADLVDAIIALPDKLFYTTSIPVCIWILNRNKKNPGKTLFIDARKFGQLVTRKLRELSDEDIRKIADTYIHWQNNDNYEDVQGFCKSASLEEIREHDYILTPGRYVGVEEEEEDGESFEEKMERLTTTLAKQFKKSRELEEEIRTQLGGIGFELQ</sequence>
<comment type="catalytic activity">
    <reaction evidence="7">
        <text>a 2'-deoxyadenosine in DNA + S-adenosyl-L-methionine = an N(6)-methyl-2'-deoxyadenosine in DNA + S-adenosyl-L-homocysteine + H(+)</text>
        <dbReference type="Rhea" id="RHEA:15197"/>
        <dbReference type="Rhea" id="RHEA-COMP:12418"/>
        <dbReference type="Rhea" id="RHEA-COMP:12419"/>
        <dbReference type="ChEBI" id="CHEBI:15378"/>
        <dbReference type="ChEBI" id="CHEBI:57856"/>
        <dbReference type="ChEBI" id="CHEBI:59789"/>
        <dbReference type="ChEBI" id="CHEBI:90615"/>
        <dbReference type="ChEBI" id="CHEBI:90616"/>
        <dbReference type="EC" id="2.1.1.72"/>
    </reaction>
</comment>
<dbReference type="STRING" id="471223.GWCH70_1644"/>
<dbReference type="GO" id="GO:0008170">
    <property type="term" value="F:N-methyltransferase activity"/>
    <property type="evidence" value="ECO:0007669"/>
    <property type="project" value="InterPro"/>
</dbReference>
<protein>
    <recommendedName>
        <fullName evidence="2">site-specific DNA-methyltransferase (adenine-specific)</fullName>
        <ecNumber evidence="2">2.1.1.72</ecNumber>
    </recommendedName>
</protein>
<dbReference type="GO" id="GO:0032259">
    <property type="term" value="P:methylation"/>
    <property type="evidence" value="ECO:0007669"/>
    <property type="project" value="UniProtKB-KW"/>
</dbReference>
<dbReference type="PANTHER" id="PTHR42998:SF1">
    <property type="entry name" value="TYPE I RESTRICTION ENZYME HINDI METHYLASE SUBUNIT"/>
    <property type="match status" value="1"/>
</dbReference>
<comment type="similarity">
    <text evidence="1">Belongs to the N(4)/N(6)-methyltransferase family.</text>
</comment>
<keyword evidence="8" id="KW-0175">Coiled coil</keyword>
<dbReference type="AlphaFoldDB" id="C5DAW7"/>
<keyword evidence="3 11" id="KW-0489">Methyltransferase</keyword>
<dbReference type="eggNOG" id="COG0286">
    <property type="taxonomic scope" value="Bacteria"/>
</dbReference>